<feature type="chain" id="PRO_5046338172" evidence="1">
    <location>
        <begin position="32"/>
        <end position="790"/>
    </location>
</feature>
<dbReference type="Gene3D" id="2.60.40.10">
    <property type="entry name" value="Immunoglobulins"/>
    <property type="match status" value="1"/>
</dbReference>
<keyword evidence="1" id="KW-0732">Signal</keyword>
<dbReference type="InterPro" id="IPR036280">
    <property type="entry name" value="Multihaem_cyt_sf"/>
</dbReference>
<dbReference type="Proteomes" id="UP001319827">
    <property type="component" value="Chromosome"/>
</dbReference>
<reference evidence="2 3" key="2">
    <citation type="journal article" date="2021" name="Int. J. Syst. Evol. Microbiol.">
        <title>Isolation and Polyphasic Characterization of Desulfuromonas versatilis sp. Nov., an Electrogenic Bacteria Capable of Versatile Metabolism Isolated from a Graphene Oxide-Reducing Enrichment Culture.</title>
        <authorList>
            <person name="Xie L."/>
            <person name="Yoshida N."/>
            <person name="Ishii S."/>
            <person name="Meng L."/>
        </authorList>
    </citation>
    <scope>NUCLEOTIDE SEQUENCE [LARGE SCALE GENOMIC DNA]</scope>
    <source>
        <strain evidence="2 3">NIT-T3</strain>
    </source>
</reference>
<keyword evidence="3" id="KW-1185">Reference proteome</keyword>
<sequence>MFRTSLFKKAAIACPLIGLLLLLAGAPAAQAWFVNAKTSSPAEPGSVTPAGNTYVAGATGTSAQVTVAPQSGFQVARVTLDGQNIAPAQAPQSPSTPSVYVVPYNGKAWRYLVAYFEVVAGNLEISVTLGSGGACSETGGRSLSGITPGSDRTLLFSPHNGYRVSTITAPNADLVDNGNSTWSATYTNLQASQGVSAAFEPIPRVTAHAGPDVYAQGNGAAFPAYLDARQSSSNQGPIVYAWSGPPELVFATPNAKITEVYSDTPGVYTATLSITSGGYTSTDSALVNIPARAAFLQGYCTPCHVTRDADVTAAYGLSKHKTTGPGSTMAVCQACHDPTSNGHYSIGRPTGVCQPCHANVPGSTHATAEMADLCLDCHNPHSTAVTAVNIANHFDGVFGTGAQYVSQNAACPDCHADGSFSANSQILDDFATSGHASTSSPAWIAGPVFDWPVRPVCRNCHSTPGFIEKVTGTPTPVTAGQPGQILACNACHLSVATGEVRVLDPVTVSFLNYNITLSPSNTFPNLGPSNVCVNCHSGRAGGSTIASSTADFSNSSVIDPHKLATAAVMWKAGYQYAGLSYQNPVLFAHPGIGVGNGGPCASCHMNLGNSSHTFRATEINPATGLITSVSPVCAFCHLQAMSPEGLRARKQGFSNALNALKAQLAARGIHYHDSFPYFFTAPYVEGAGNTPVTNWNQPYPGRGKDLMGAAFNFNLLANEPGAYTHNSVYTKRLIFDSIDFLDNGVLNGIIDITSLMLSAGYSASDAASAATYLDGSLSAPGIQRYPDPPF</sequence>
<gene>
    <name evidence="2" type="ORF">DESUT3_10660</name>
</gene>
<accession>A0ABN6DW43</accession>
<reference evidence="2 3" key="1">
    <citation type="journal article" date="2016" name="C (Basel)">
        <title>Selective Growth of and Electricity Production by Marine Exoelectrogenic Bacteria in Self-Aggregated Hydrogel of Microbially Reduced Graphene Oxide.</title>
        <authorList>
            <person name="Yoshida N."/>
            <person name="Goto Y."/>
            <person name="Miyata Y."/>
        </authorList>
    </citation>
    <scope>NUCLEOTIDE SEQUENCE [LARGE SCALE GENOMIC DNA]</scope>
    <source>
        <strain evidence="2 3">NIT-T3</strain>
    </source>
</reference>
<organism evidence="2 3">
    <name type="scientific">Desulfuromonas versatilis</name>
    <dbReference type="NCBI Taxonomy" id="2802975"/>
    <lineage>
        <taxon>Bacteria</taxon>
        <taxon>Pseudomonadati</taxon>
        <taxon>Thermodesulfobacteriota</taxon>
        <taxon>Desulfuromonadia</taxon>
        <taxon>Desulfuromonadales</taxon>
        <taxon>Desulfuromonadaceae</taxon>
        <taxon>Desulfuromonas</taxon>
    </lineage>
</organism>
<feature type="signal peptide" evidence="1">
    <location>
        <begin position="1"/>
        <end position="31"/>
    </location>
</feature>
<dbReference type="RefSeq" id="WP_221251428.1">
    <property type="nucleotide sequence ID" value="NZ_AP024355.1"/>
</dbReference>
<name>A0ABN6DW43_9BACT</name>
<proteinExistence type="predicted"/>
<dbReference type="EMBL" id="AP024355">
    <property type="protein sequence ID" value="BCR03997.1"/>
    <property type="molecule type" value="Genomic_DNA"/>
</dbReference>
<evidence type="ECO:0000313" key="2">
    <source>
        <dbReference type="EMBL" id="BCR03997.1"/>
    </source>
</evidence>
<dbReference type="InterPro" id="IPR013783">
    <property type="entry name" value="Ig-like_fold"/>
</dbReference>
<protein>
    <submittedName>
        <fullName evidence="2">C-type cytochrome</fullName>
    </submittedName>
</protein>
<evidence type="ECO:0000313" key="3">
    <source>
        <dbReference type="Proteomes" id="UP001319827"/>
    </source>
</evidence>
<dbReference type="SUPFAM" id="SSF48695">
    <property type="entry name" value="Multiheme cytochromes"/>
    <property type="match status" value="1"/>
</dbReference>
<evidence type="ECO:0000256" key="1">
    <source>
        <dbReference type="SAM" id="SignalP"/>
    </source>
</evidence>
<dbReference type="Gene3D" id="1.10.1130.10">
    <property type="entry name" value="Flavocytochrome C3, Chain A"/>
    <property type="match status" value="1"/>
</dbReference>